<reference evidence="1" key="1">
    <citation type="submission" date="2014-11" db="EMBL/GenBank/DDBJ databases">
        <authorList>
            <person name="Amaro Gonzalez C."/>
        </authorList>
    </citation>
    <scope>NUCLEOTIDE SEQUENCE</scope>
</reference>
<organism evidence="1">
    <name type="scientific">Anguilla anguilla</name>
    <name type="common">European freshwater eel</name>
    <name type="synonym">Muraena anguilla</name>
    <dbReference type="NCBI Taxonomy" id="7936"/>
    <lineage>
        <taxon>Eukaryota</taxon>
        <taxon>Metazoa</taxon>
        <taxon>Chordata</taxon>
        <taxon>Craniata</taxon>
        <taxon>Vertebrata</taxon>
        <taxon>Euteleostomi</taxon>
        <taxon>Actinopterygii</taxon>
        <taxon>Neopterygii</taxon>
        <taxon>Teleostei</taxon>
        <taxon>Anguilliformes</taxon>
        <taxon>Anguillidae</taxon>
        <taxon>Anguilla</taxon>
    </lineage>
</organism>
<sequence>MTSQPGLSQDGCALVLVAAKKQNLVRFSSKYESNSDLNAGQYLF</sequence>
<accession>A0A0E9QK66</accession>
<proteinExistence type="predicted"/>
<dbReference type="AlphaFoldDB" id="A0A0E9QK66"/>
<evidence type="ECO:0000313" key="1">
    <source>
        <dbReference type="EMBL" id="JAH16483.1"/>
    </source>
</evidence>
<protein>
    <submittedName>
        <fullName evidence="1">Uncharacterized protein</fullName>
    </submittedName>
</protein>
<dbReference type="EMBL" id="GBXM01092094">
    <property type="protein sequence ID" value="JAH16483.1"/>
    <property type="molecule type" value="Transcribed_RNA"/>
</dbReference>
<reference evidence="1" key="2">
    <citation type="journal article" date="2015" name="Fish Shellfish Immunol.">
        <title>Early steps in the European eel (Anguilla anguilla)-Vibrio vulnificus interaction in the gills: Role of the RtxA13 toxin.</title>
        <authorList>
            <person name="Callol A."/>
            <person name="Pajuelo D."/>
            <person name="Ebbesson L."/>
            <person name="Teles M."/>
            <person name="MacKenzie S."/>
            <person name="Amaro C."/>
        </authorList>
    </citation>
    <scope>NUCLEOTIDE SEQUENCE</scope>
</reference>
<name>A0A0E9QK66_ANGAN</name>